<protein>
    <submittedName>
        <fullName evidence="1">Dehydrogenase</fullName>
    </submittedName>
</protein>
<comment type="caution">
    <text evidence="1">The sequence shown here is derived from an EMBL/GenBank/DDBJ whole genome shotgun (WGS) entry which is preliminary data.</text>
</comment>
<accession>A0ABD5DFC2</accession>
<reference evidence="1" key="1">
    <citation type="submission" date="2019-07" db="EMBL/GenBank/DDBJ databases">
        <title>Biological characteristics of mucoid Acinetobacter baumannii from a general hospital in China.</title>
        <authorList>
            <person name="Hua X."/>
            <person name="Yu Y."/>
        </authorList>
    </citation>
    <scope>NUCLEOTIDE SEQUENCE [LARGE SCALE GENOMIC DNA]</scope>
    <source>
        <strain evidence="1">N41</strain>
    </source>
</reference>
<name>A0ABD5DFC2_ACIBA</name>
<sequence length="23" mass="2948">MEIIFYHPTFDTQYWICELEKQL</sequence>
<dbReference type="AlphaFoldDB" id="A0ABD5DFC2"/>
<dbReference type="EMBL" id="VMBB01000347">
    <property type="protein sequence ID" value="MDR8263071.1"/>
    <property type="molecule type" value="Genomic_DNA"/>
</dbReference>
<proteinExistence type="predicted"/>
<evidence type="ECO:0000313" key="1">
    <source>
        <dbReference type="EMBL" id="MDR8263071.1"/>
    </source>
</evidence>
<gene>
    <name evidence="1" type="ORF">FPK87_21875</name>
</gene>
<feature type="non-terminal residue" evidence="1">
    <location>
        <position position="23"/>
    </location>
</feature>
<organism evidence="1">
    <name type="scientific">Acinetobacter baumannii</name>
    <dbReference type="NCBI Taxonomy" id="470"/>
    <lineage>
        <taxon>Bacteria</taxon>
        <taxon>Pseudomonadati</taxon>
        <taxon>Pseudomonadota</taxon>
        <taxon>Gammaproteobacteria</taxon>
        <taxon>Moraxellales</taxon>
        <taxon>Moraxellaceae</taxon>
        <taxon>Acinetobacter</taxon>
        <taxon>Acinetobacter calcoaceticus/baumannii complex</taxon>
    </lineage>
</organism>